<dbReference type="InterPro" id="IPR002575">
    <property type="entry name" value="Aminoglycoside_PTrfase"/>
</dbReference>
<evidence type="ECO:0000313" key="2">
    <source>
        <dbReference type="EMBL" id="TVV73343.1"/>
    </source>
</evidence>
<dbReference type="InterPro" id="IPR041726">
    <property type="entry name" value="ACAD10_11_N"/>
</dbReference>
<dbReference type="SUPFAM" id="SSF56112">
    <property type="entry name" value="Protein kinase-like (PK-like)"/>
    <property type="match status" value="1"/>
</dbReference>
<dbReference type="RefSeq" id="WP_145152270.1">
    <property type="nucleotide sequence ID" value="NZ_VNIM01000048.1"/>
</dbReference>
<dbReference type="Pfam" id="PF01636">
    <property type="entry name" value="APH"/>
    <property type="match status" value="1"/>
</dbReference>
<keyword evidence="2" id="KW-0808">Transferase</keyword>
<dbReference type="Gene3D" id="3.30.200.20">
    <property type="entry name" value="Phosphorylase Kinase, domain 1"/>
    <property type="match status" value="1"/>
</dbReference>
<comment type="caution">
    <text evidence="2">The sequence shown here is derived from an EMBL/GenBank/DDBJ whole genome shotgun (WGS) entry which is preliminary data.</text>
</comment>
<evidence type="ECO:0000259" key="1">
    <source>
        <dbReference type="Pfam" id="PF01636"/>
    </source>
</evidence>
<dbReference type="GO" id="GO:0016740">
    <property type="term" value="F:transferase activity"/>
    <property type="evidence" value="ECO:0007669"/>
    <property type="project" value="UniProtKB-KW"/>
</dbReference>
<dbReference type="Proteomes" id="UP000318681">
    <property type="component" value="Unassembled WGS sequence"/>
</dbReference>
<accession>A0A558R1T4</accession>
<dbReference type="InterPro" id="IPR011009">
    <property type="entry name" value="Kinase-like_dom_sf"/>
</dbReference>
<gene>
    <name evidence="2" type="ORF">FOY91_12440</name>
</gene>
<dbReference type="EMBL" id="VNIM01000048">
    <property type="protein sequence ID" value="TVV73343.1"/>
    <property type="molecule type" value="Genomic_DNA"/>
</dbReference>
<proteinExistence type="predicted"/>
<reference evidence="2 3" key="1">
    <citation type="submission" date="2019-07" db="EMBL/GenBank/DDBJ databases">
        <title>Sphingomonas solaris sp. nov., isolated from a solar panel from Boston, Massachusetts.</title>
        <authorList>
            <person name="Tanner K."/>
            <person name="Pascual J."/>
            <person name="Mancuso C."/>
            <person name="Pereto J."/>
            <person name="Khalil A."/>
            <person name="Vilanova C."/>
        </authorList>
    </citation>
    <scope>NUCLEOTIDE SEQUENCE [LARGE SCALE GENOMIC DNA]</scope>
    <source>
        <strain evidence="2 3">R4DWN</strain>
    </source>
</reference>
<dbReference type="AlphaFoldDB" id="A0A558R1T4"/>
<dbReference type="Gene3D" id="3.90.1200.10">
    <property type="match status" value="1"/>
</dbReference>
<sequence>MSDMEDRIAAYLAHRMPDARGIAVDDLSRIAGGSSQETFRFRAVWDEGDGPAERRLILRRAPPAGLVVAERDVEFSVYRALADSGVPVPRVYFMEMDDAWLERPFFIMAMAPGKPGHFWTSTDPFEGQAHEVGQRFWRHLGTLAAQDHAALGLTDLRNGTLGDGFWSAELRHWEALLDEHEAMTEPAVRGAIRWLRANPPSSPARPAIVHGDYRVGNFLFTPDGAISAVLDWEMCHVGDPLEDVAWAIDPMWTIESQFPLEDGLAAWETESGIAVDRVALDWWRLFACVKACAIWTTAAASFAAGRSRDMALAMTGVRGQSFHRTHLLALMADKGAMG</sequence>
<dbReference type="PANTHER" id="PTHR21310:SF57">
    <property type="entry name" value="BLR2944 PROTEIN"/>
    <property type="match status" value="1"/>
</dbReference>
<dbReference type="CDD" id="cd05154">
    <property type="entry name" value="ACAD10_11_N-like"/>
    <property type="match status" value="1"/>
</dbReference>
<organism evidence="2 3">
    <name type="scientific">Alterirhizorhabdus solaris</name>
    <dbReference type="NCBI Taxonomy" id="2529389"/>
    <lineage>
        <taxon>Bacteria</taxon>
        <taxon>Pseudomonadati</taxon>
        <taxon>Pseudomonadota</taxon>
        <taxon>Alphaproteobacteria</taxon>
        <taxon>Sphingomonadales</taxon>
        <taxon>Rhizorhabdaceae</taxon>
        <taxon>Alterirhizorhabdus</taxon>
    </lineage>
</organism>
<dbReference type="OrthoDB" id="3806873at2"/>
<dbReference type="InterPro" id="IPR051678">
    <property type="entry name" value="AGP_Transferase"/>
</dbReference>
<dbReference type="PANTHER" id="PTHR21310">
    <property type="entry name" value="AMINOGLYCOSIDE PHOSPHOTRANSFERASE-RELATED-RELATED"/>
    <property type="match status" value="1"/>
</dbReference>
<protein>
    <submittedName>
        <fullName evidence="2">Phosphotransferase family protein</fullName>
    </submittedName>
</protein>
<feature type="domain" description="Aminoglycoside phosphotransferase" evidence="1">
    <location>
        <begin position="27"/>
        <end position="268"/>
    </location>
</feature>
<keyword evidence="3" id="KW-1185">Reference proteome</keyword>
<evidence type="ECO:0000313" key="3">
    <source>
        <dbReference type="Proteomes" id="UP000318681"/>
    </source>
</evidence>
<name>A0A558R1T4_9SPHN</name>